<accession>A0A2G8KIX1</accession>
<dbReference type="PROSITE" id="PS50158">
    <property type="entry name" value="ZF_CCHC"/>
    <property type="match status" value="1"/>
</dbReference>
<protein>
    <recommendedName>
        <fullName evidence="3">CCHC-type domain-containing protein</fullName>
    </recommendedName>
</protein>
<dbReference type="SMART" id="SM00343">
    <property type="entry name" value="ZnF_C2HC"/>
    <property type="match status" value="1"/>
</dbReference>
<evidence type="ECO:0000256" key="2">
    <source>
        <dbReference type="SAM" id="MobiDB-lite"/>
    </source>
</evidence>
<evidence type="ECO:0000313" key="5">
    <source>
        <dbReference type="Proteomes" id="UP000230750"/>
    </source>
</evidence>
<dbReference type="AlphaFoldDB" id="A0A2G8KIX1"/>
<organism evidence="4 5">
    <name type="scientific">Stichopus japonicus</name>
    <name type="common">Sea cucumber</name>
    <dbReference type="NCBI Taxonomy" id="307972"/>
    <lineage>
        <taxon>Eukaryota</taxon>
        <taxon>Metazoa</taxon>
        <taxon>Echinodermata</taxon>
        <taxon>Eleutherozoa</taxon>
        <taxon>Echinozoa</taxon>
        <taxon>Holothuroidea</taxon>
        <taxon>Aspidochirotacea</taxon>
        <taxon>Aspidochirotida</taxon>
        <taxon>Stichopodidae</taxon>
        <taxon>Apostichopus</taxon>
    </lineage>
</organism>
<feature type="domain" description="CCHC-type" evidence="3">
    <location>
        <begin position="248"/>
        <end position="263"/>
    </location>
</feature>
<evidence type="ECO:0000256" key="1">
    <source>
        <dbReference type="PROSITE-ProRule" id="PRU00047"/>
    </source>
</evidence>
<name>A0A2G8KIX1_STIJA</name>
<dbReference type="GO" id="GO:0008270">
    <property type="term" value="F:zinc ion binding"/>
    <property type="evidence" value="ECO:0007669"/>
    <property type="project" value="UniProtKB-KW"/>
</dbReference>
<dbReference type="Pfam" id="PF00098">
    <property type="entry name" value="zf-CCHC"/>
    <property type="match status" value="1"/>
</dbReference>
<evidence type="ECO:0000313" key="4">
    <source>
        <dbReference type="EMBL" id="PIK47910.1"/>
    </source>
</evidence>
<feature type="region of interest" description="Disordered" evidence="2">
    <location>
        <begin position="176"/>
        <end position="195"/>
    </location>
</feature>
<dbReference type="Proteomes" id="UP000230750">
    <property type="component" value="Unassembled WGS sequence"/>
</dbReference>
<evidence type="ECO:0000259" key="3">
    <source>
        <dbReference type="PROSITE" id="PS50158"/>
    </source>
</evidence>
<comment type="caution">
    <text evidence="4">The sequence shown here is derived from an EMBL/GenBank/DDBJ whole genome shotgun (WGS) entry which is preliminary data.</text>
</comment>
<keyword evidence="1" id="KW-0863">Zinc-finger</keyword>
<dbReference type="GO" id="GO:0003676">
    <property type="term" value="F:nucleic acid binding"/>
    <property type="evidence" value="ECO:0007669"/>
    <property type="project" value="InterPro"/>
</dbReference>
<keyword evidence="1" id="KW-0862">Zinc</keyword>
<reference evidence="4 5" key="1">
    <citation type="journal article" date="2017" name="PLoS Biol.">
        <title>The sea cucumber genome provides insights into morphological evolution and visceral regeneration.</title>
        <authorList>
            <person name="Zhang X."/>
            <person name="Sun L."/>
            <person name="Yuan J."/>
            <person name="Sun Y."/>
            <person name="Gao Y."/>
            <person name="Zhang L."/>
            <person name="Li S."/>
            <person name="Dai H."/>
            <person name="Hamel J.F."/>
            <person name="Liu C."/>
            <person name="Yu Y."/>
            <person name="Liu S."/>
            <person name="Lin W."/>
            <person name="Guo K."/>
            <person name="Jin S."/>
            <person name="Xu P."/>
            <person name="Storey K.B."/>
            <person name="Huan P."/>
            <person name="Zhang T."/>
            <person name="Zhou Y."/>
            <person name="Zhang J."/>
            <person name="Lin C."/>
            <person name="Li X."/>
            <person name="Xing L."/>
            <person name="Huo D."/>
            <person name="Sun M."/>
            <person name="Wang L."/>
            <person name="Mercier A."/>
            <person name="Li F."/>
            <person name="Yang H."/>
            <person name="Xiang J."/>
        </authorList>
    </citation>
    <scope>NUCLEOTIDE SEQUENCE [LARGE SCALE GENOMIC DNA]</scope>
    <source>
        <strain evidence="4">Shaxun</strain>
        <tissue evidence="4">Muscle</tissue>
    </source>
</reference>
<proteinExistence type="predicted"/>
<feature type="region of interest" description="Disordered" evidence="2">
    <location>
        <begin position="220"/>
        <end position="242"/>
    </location>
</feature>
<sequence>MSLMHQVESASHKGVPEKEIVEGIIKSITPGLQFRIYLESRDNLDLPTLRRLLRAHFQERGATDLYQELCNVSQGARESPQSFLLRALALKQKALFASKESDAMFKYDKPLVNAMFAHAVSTGLLDADIRHDMKPYLTDGNLTDEELMEKLNLVTCREKERVKKMQQRRPLATMIDVKESSNPEKIQPDGQKDKGKSLYDEVQALKAQVAEIHRVLRTAEPSHQSLPKRRRGCPQCQQTNKGNSCQHCYKCGNLGHFARFCRQQGNDQGSILRDEEHPTKV</sequence>
<keyword evidence="5" id="KW-1185">Reference proteome</keyword>
<dbReference type="InterPro" id="IPR001878">
    <property type="entry name" value="Znf_CCHC"/>
</dbReference>
<dbReference type="OrthoDB" id="10068084at2759"/>
<keyword evidence="1" id="KW-0479">Metal-binding</keyword>
<dbReference type="EMBL" id="MRZV01000550">
    <property type="protein sequence ID" value="PIK47910.1"/>
    <property type="molecule type" value="Genomic_DNA"/>
</dbReference>
<gene>
    <name evidence="4" type="ORF">BSL78_15210</name>
</gene>